<reference evidence="2" key="1">
    <citation type="submission" date="2023-07" db="EMBL/GenBank/DDBJ databases">
        <authorList>
            <person name="Kim M.K."/>
        </authorList>
    </citation>
    <scope>NUCLEOTIDE SEQUENCE</scope>
    <source>
        <strain evidence="2">CA1-15</strain>
    </source>
</reference>
<evidence type="ECO:0000313" key="2">
    <source>
        <dbReference type="EMBL" id="MDO7843648.1"/>
    </source>
</evidence>
<dbReference type="EMBL" id="JAUQSZ010000010">
    <property type="protein sequence ID" value="MDO7843648.1"/>
    <property type="molecule type" value="Genomic_DNA"/>
</dbReference>
<dbReference type="Gene3D" id="3.10.620.30">
    <property type="match status" value="1"/>
</dbReference>
<dbReference type="SMART" id="SM00460">
    <property type="entry name" value="TGc"/>
    <property type="match status" value="1"/>
</dbReference>
<organism evidence="2 3">
    <name type="scientific">Sphingomonas immobilis</name>
    <dbReference type="NCBI Taxonomy" id="3063997"/>
    <lineage>
        <taxon>Bacteria</taxon>
        <taxon>Pseudomonadati</taxon>
        <taxon>Pseudomonadota</taxon>
        <taxon>Alphaproteobacteria</taxon>
        <taxon>Sphingomonadales</taxon>
        <taxon>Sphingomonadaceae</taxon>
        <taxon>Sphingomonas</taxon>
    </lineage>
</organism>
<gene>
    <name evidence="2" type="ORF">Q5H94_15040</name>
</gene>
<dbReference type="Proteomes" id="UP001176468">
    <property type="component" value="Unassembled WGS sequence"/>
</dbReference>
<accession>A0ABT9A278</accession>
<proteinExistence type="predicted"/>
<dbReference type="SUPFAM" id="SSF54001">
    <property type="entry name" value="Cysteine proteinases"/>
    <property type="match status" value="1"/>
</dbReference>
<evidence type="ECO:0000259" key="1">
    <source>
        <dbReference type="SMART" id="SM00460"/>
    </source>
</evidence>
<dbReference type="Gene3D" id="2.60.40.2250">
    <property type="match status" value="1"/>
</dbReference>
<dbReference type="RefSeq" id="WP_304562103.1">
    <property type="nucleotide sequence ID" value="NZ_JAUQSZ010000010.1"/>
</dbReference>
<evidence type="ECO:0000313" key="3">
    <source>
        <dbReference type="Proteomes" id="UP001176468"/>
    </source>
</evidence>
<dbReference type="Pfam" id="PF01841">
    <property type="entry name" value="Transglut_core"/>
    <property type="match status" value="1"/>
</dbReference>
<comment type="caution">
    <text evidence="2">The sequence shown here is derived from an EMBL/GenBank/DDBJ whole genome shotgun (WGS) entry which is preliminary data.</text>
</comment>
<sequence>MRLKIDVVLDYDLDGAADTLLLVEAAGMPDQIIVSQDLWVSSLEPLRATVGSEGVGQRCWAYAENRLKVNYTATVEIDRPDVPLASLAETPPRMLPAETVNYLLPSRYCESDQFEGFLAQEFPNLRGGPLAAALLDWVGGHLTYQSGSSTGVTTALMTFANRHGVCRDYAHLLVALARAGGIPARCVSAYAPGVDPPDFHAVAQFWLEGAWRLADATGMAKPGELAVVAVGHDATDIAFMTTFGAAILNEQTVTVTREIV</sequence>
<dbReference type="InterPro" id="IPR002931">
    <property type="entry name" value="Transglutaminase-like"/>
</dbReference>
<feature type="domain" description="Transglutaminase-like" evidence="1">
    <location>
        <begin position="158"/>
        <end position="218"/>
    </location>
</feature>
<dbReference type="InterPro" id="IPR038765">
    <property type="entry name" value="Papain-like_cys_pep_sf"/>
</dbReference>
<dbReference type="PANTHER" id="PTHR33490">
    <property type="entry name" value="BLR5614 PROTEIN-RELATED"/>
    <property type="match status" value="1"/>
</dbReference>
<dbReference type="PANTHER" id="PTHR33490:SF12">
    <property type="entry name" value="BLL5557 PROTEIN"/>
    <property type="match status" value="1"/>
</dbReference>
<name>A0ABT9A278_9SPHN</name>
<protein>
    <submittedName>
        <fullName evidence="2">Transglutaminase family protein</fullName>
    </submittedName>
</protein>
<keyword evidence="3" id="KW-1185">Reference proteome</keyword>